<accession>M1BL92</accession>
<evidence type="ECO:0000256" key="1">
    <source>
        <dbReference type="SAM" id="MobiDB-lite"/>
    </source>
</evidence>
<feature type="compositionally biased region" description="Basic and acidic residues" evidence="1">
    <location>
        <begin position="96"/>
        <end position="106"/>
    </location>
</feature>
<feature type="compositionally biased region" description="Basic residues" evidence="1">
    <location>
        <begin position="1"/>
        <end position="10"/>
    </location>
</feature>
<dbReference type="Proteomes" id="UP000011115">
    <property type="component" value="Unassembled WGS sequence"/>
</dbReference>
<dbReference type="HOGENOM" id="CLU_2019316_0_0_1"/>
<name>M1BL92_SOLTU</name>
<reference evidence="3" key="1">
    <citation type="journal article" date="2011" name="Nature">
        <title>Genome sequence and analysis of the tuber crop potato.</title>
        <authorList>
            <consortium name="The Potato Genome Sequencing Consortium"/>
        </authorList>
    </citation>
    <scope>NUCLEOTIDE SEQUENCE [LARGE SCALE GENOMIC DNA]</scope>
    <source>
        <strain evidence="3">cv. DM1-3 516 R44</strain>
    </source>
</reference>
<dbReference type="Gramene" id="PGSC0003DMT400047683">
    <property type="protein sequence ID" value="PGSC0003DMT400047683"/>
    <property type="gene ID" value="PGSC0003DMG400018532"/>
</dbReference>
<reference evidence="2" key="2">
    <citation type="submission" date="2015-06" db="UniProtKB">
        <authorList>
            <consortium name="EnsemblPlants"/>
        </authorList>
    </citation>
    <scope>IDENTIFICATION</scope>
    <source>
        <strain evidence="2">DM1-3 516 R44</strain>
    </source>
</reference>
<dbReference type="PANTHER" id="PTHR33022:SF13">
    <property type="entry name" value="UBIQUITIN-LIKE PROTEASE FAMILY PROFILE DOMAIN-CONTAINING PROTEIN"/>
    <property type="match status" value="1"/>
</dbReference>
<evidence type="ECO:0000313" key="2">
    <source>
        <dbReference type="EnsemblPlants" id="PGSC0003DMT400047683"/>
    </source>
</evidence>
<feature type="region of interest" description="Disordered" evidence="1">
    <location>
        <begin position="1"/>
        <end position="27"/>
    </location>
</feature>
<organism evidence="2 3">
    <name type="scientific">Solanum tuberosum</name>
    <name type="common">Potato</name>
    <dbReference type="NCBI Taxonomy" id="4113"/>
    <lineage>
        <taxon>Eukaryota</taxon>
        <taxon>Viridiplantae</taxon>
        <taxon>Streptophyta</taxon>
        <taxon>Embryophyta</taxon>
        <taxon>Tracheophyta</taxon>
        <taxon>Spermatophyta</taxon>
        <taxon>Magnoliopsida</taxon>
        <taxon>eudicotyledons</taxon>
        <taxon>Gunneridae</taxon>
        <taxon>Pentapetalae</taxon>
        <taxon>asterids</taxon>
        <taxon>lamiids</taxon>
        <taxon>Solanales</taxon>
        <taxon>Solanaceae</taxon>
        <taxon>Solanoideae</taxon>
        <taxon>Solaneae</taxon>
        <taxon>Solanum</taxon>
    </lineage>
</organism>
<evidence type="ECO:0000313" key="3">
    <source>
        <dbReference type="Proteomes" id="UP000011115"/>
    </source>
</evidence>
<protein>
    <submittedName>
        <fullName evidence="2">Ulp1 protease family, C-terminal catalytic domain containing protein</fullName>
    </submittedName>
</protein>
<feature type="region of interest" description="Disordered" evidence="1">
    <location>
        <begin position="96"/>
        <end position="123"/>
    </location>
</feature>
<dbReference type="InParanoid" id="M1BL92"/>
<proteinExistence type="predicted"/>
<sequence>MKYKPWRKTKAVSEASYTGPPEGKSKPVFKLPDEEAGKVPAACVVLNQNAKESEAAFAEFLSNEISIPSNDFRADYLRTRYEALLWRYGTEKAKSRYFSDKDDPPKIKGRFTPPQQDDLVNVE</sequence>
<dbReference type="PaxDb" id="4113-PGSC0003DMT400047683"/>
<dbReference type="EnsemblPlants" id="PGSC0003DMT400047683">
    <property type="protein sequence ID" value="PGSC0003DMT400047683"/>
    <property type="gene ID" value="PGSC0003DMG400018532"/>
</dbReference>
<dbReference type="AlphaFoldDB" id="M1BL92"/>
<keyword evidence="3" id="KW-1185">Reference proteome</keyword>
<dbReference type="PANTHER" id="PTHR33022">
    <property type="entry name" value="DUF1985 DOMAIN-CONTAINING PROTEIN"/>
    <property type="match status" value="1"/>
</dbReference>
<dbReference type="STRING" id="4113.M1BL92"/>